<dbReference type="Gene3D" id="1.10.1540.10">
    <property type="entry name" value="BEACH domain"/>
    <property type="match status" value="2"/>
</dbReference>
<keyword evidence="4" id="KW-1185">Reference proteome</keyword>
<dbReference type="SUPFAM" id="SSF50978">
    <property type="entry name" value="WD40 repeat-like"/>
    <property type="match status" value="1"/>
</dbReference>
<protein>
    <recommendedName>
        <fullName evidence="2">BEACH domain-containing protein</fullName>
    </recommendedName>
</protein>
<evidence type="ECO:0000259" key="2">
    <source>
        <dbReference type="PROSITE" id="PS50197"/>
    </source>
</evidence>
<dbReference type="Gene3D" id="2.60.120.200">
    <property type="match status" value="1"/>
</dbReference>
<dbReference type="Proteomes" id="UP001470230">
    <property type="component" value="Unassembled WGS sequence"/>
</dbReference>
<dbReference type="InterPro" id="IPR050865">
    <property type="entry name" value="BEACH_Domain"/>
</dbReference>
<dbReference type="SUPFAM" id="SSF81837">
    <property type="entry name" value="BEACH domain"/>
    <property type="match status" value="2"/>
</dbReference>
<feature type="compositionally biased region" description="Basic and acidic residues" evidence="1">
    <location>
        <begin position="1868"/>
        <end position="1879"/>
    </location>
</feature>
<evidence type="ECO:0000256" key="1">
    <source>
        <dbReference type="SAM" id="MobiDB-lite"/>
    </source>
</evidence>
<dbReference type="InterPro" id="IPR036322">
    <property type="entry name" value="WD40_repeat_dom_sf"/>
</dbReference>
<sequence>MTDRHKSPALTPLQKDILEILQFKFKNSRSPVEQQIYDFQKNYKQYSTVDQSTFSMQINEIPIKEVLIQVGFQVPFNYNIISLLKNHTVQNPQSISEIIIYEILTQGLAYLVSNEKRQDALVLLLSIFPCLLPISQYQNKIISVYTLVLKEYSSSHHNTITDDIHKSILTFLKFFLNNEEKLPETFSESFFLYMMKISTYEKITKICDLFDLIEQFMTSGKLFFSIADNQSFFDIISPFISKLHFSAIKLMFAVARSSNDIIPNIQKLFEIMADGLNSKIIQKDLSIKTVFIEQNLTEFPALREFNEIDYETVFKNLPNFEYNESEVNNLFTFEGQFKNSLNFTPEHVQNYITIISNNMVNVSEKYIMTFMAKIMKSAELHENILFYADFFTVVVFFSNRIETNLDDSIIRFLMSSIIFHSSNFSSFSVENTDPLYYYHYLRHSVFLLLIKQGHSRSRLVKVLLAFAAKMSPFIYSEILLYFLKNLNQFENLSLFCTEKQLESFMSVSIELQNMYSVANDTNCQLARTICFDYFFKLINDAESLPIISATANFSKGIANFIFERSLSNLFIDQLTAVFLKFQVNLNNPPFYPIIPVFREILESCTLNVRYKEYKDLGTTIIGSVFKLVRKNPKLVVTFYSNFHCLLNFFKATKEIAFLDEIFNVFLVALNYIQNFEISYEIFDLVIDFLNDILVEKSELINKLQLSFLSLLAGKEIHSIDQPFLIRNPQIIPFFISSFSKYKNFEEIISFFFGICQYSPSNVVACHDGDLDYFLIFFMKKELSFCYHGHSLNFTFDLQKCQSKIFETFSTILRVKTSSFICNQLFEMLIPTSPIYQADEVERNLELIEKVAEENMSKMKPIYSLITNKTLCNVTGVTDKHLNSDFAFSFWIKIDVPQMMEIPDEYTICHIKDGHNTQYKVYLRSNYLNIKIVSNKGERENRKKKELPSNEWVLITFVQQKIETEFIMKFYINNVSIEQIGTNNFQFHPGNIAITFGTSASSSERYANLKIGEIGPFCFSKTINLTAVTSDKNFERMNDIYFSSAMKINPHIHSSFDIVNLRENESKSSLNDILIEYIDLNYLTYVYSKFKVNKQDQLFKFLKIILALLASSQHAQKSYKSTLFLAQTIANLFGRRLNYEIFIEIYMTLEKLTNQKLIIKFFDYLIFNMDLWCLADTTSIVSIIKHLNYNSNRQFSSLFQHICGISRLLSIYRLSFFKNDLKCALFPFQHFHLPVEIDLIKNEFFNFMESIGRFSLNYQDVQTIYAHLFASQNKAEKIDILTYISRLNHNITNFKNIQFDLISPLFKLLLSDDIDIIINTILTIKSISFDFCHLYFSIISVPLIEYSQINSLFQILLKIVNESENVDLYSLICALALLRGKKKIIPAINLLDRLSENECRMEPALDDCFMWSVWPICIALQGTRSQRKVVARFLCKQITRKTVAEKLIQNFTKIYCLIEYLSQHNKTAAYYTQMEFTLQVLHSIFNTSNAEVECHKINFLILAFSCTFFHPQYFRNRPFNNAFLQSPFRDCFLEVKHSNCPQSNENNENSSKNVAKNNDDNDKGENSVKKRFKNFDDLYFSPRETVKDINLVGRNAKDYSGKRCTSDTYFARPKYQSDLIHNNNSMQKLLADDDDDEENDDDEGIKNHEELSQNMTCRSFVQLLKLIQQPSLKQQHLIFQMKIADDEVWVDSLLCDKLVHYSSRCQISQDSVEHSLISDFIQIVGYFKQKKIIVDSNEDEGLMQKKIRILSQKFEEAIASVQSKLKVRLDQDNAFELLNKALARALECYDNIGLFHACNKTYLNDFSFEVKRSNELKIELSEINHFIQKNFVRCRNSSVFLKRNDITNNMNNININNKNNENYNASNDTKSENEKNKNKNNDSNNNNNNVNDSNNNNNNVNDSNNNNNNVNDSNNNNNNVNDRNNNNSDVNDNNNKLNVKKESGINNNSGGDDACIDVAEMSRQVYSEIYKDKDFIYKRDNCLCNGFCPIKLRPKYINEDHTVDLIDEREVLKAVFDNLRQPPSDNDDITTEESKSDDNDSEYSCKIIKIGHEIPTKLCFLKNQIVLMSLSTSKIVVIPFKLVRHIYRRKRYQQDRAVEIVLINGKSYFIDFGRHVKSRYFFAKIQKLNFPLAKTIIVESPMNSMANNRKITSMWENGIISNFSYILTLNMISGRSFNDVTQYPIFPLILKRNPKTKKSSHSANQTQNANENTNQTQENTNQTQENTNQTQENASQMQNTNENTNQTQNTNEITSQIQENASQTQNTNENAEQTTVTNERLNQIPISSISLSHTEVNNEKVSGCVSESCQKSTSNESNVGASNSAEWKPASASDTQKAHTIVFRDLSKCVNSQMSHATEEDPSSINREIDSMFNPSPLPPDIVDRFMMRVEPFTTLHLHKQNWRFTDKTVIHNIEMIYKEKCELLPEFYFFPEFLMNINELPIKCQHYIFPKFKQTPQNSFEFIYRHRKLLEKKEISQALHRWIDQIWGYKQHELSYHPYVFEDIWELKSSSLTTAEEKIVSMMRLYGVMPAQLFTMPHSKRSDKLDLTKIMMPAMSHPIRQRANTTHSIFERTSLPSLLPHRPPKLETVNVQKSDNKNMKVNESPHLLTSSSSSFFGLNDSNILNDLLFESKDIVRHNLNNNSIIRFAVPLSHSSFFFIDTDGNAFEVQVMMKAVKNKKQIDREIVKGVTHLSSIENGFVMLSTFNDNICVQNNIFTSYLANNSSDLNMIIGSQNFFLTIQNHSILTLFDTVSPENDGQIVSIESTIVDCQIDQSFGLIIFLSSDDILHIHSIHNMLKVNAIDLRNFHPKKCIISCKWGFILVHCRRHLLIFDVNGFLIKKVEFSYNVLYWNSIRSYKDFDFIVFESDRQEVGMFEAFNPLQTLSIITTVNAPVCAIDFFREQNCLAVLTKEGEVVVISHIFPRH</sequence>
<dbReference type="PANTHER" id="PTHR13743:SF161">
    <property type="entry name" value="BEIGE_BEACH DOMAIN CONTAINING PROTEIN"/>
    <property type="match status" value="1"/>
</dbReference>
<feature type="compositionally biased region" description="Low complexity" evidence="1">
    <location>
        <begin position="2202"/>
        <end position="2245"/>
    </location>
</feature>
<proteinExistence type="predicted"/>
<dbReference type="SUPFAM" id="SSF50729">
    <property type="entry name" value="PH domain-like"/>
    <property type="match status" value="1"/>
</dbReference>
<feature type="region of interest" description="Disordered" evidence="1">
    <location>
        <begin position="2308"/>
        <end position="2332"/>
    </location>
</feature>
<dbReference type="PANTHER" id="PTHR13743">
    <property type="entry name" value="BEIGE/BEACH-RELATED"/>
    <property type="match status" value="1"/>
</dbReference>
<evidence type="ECO:0000313" key="4">
    <source>
        <dbReference type="Proteomes" id="UP001470230"/>
    </source>
</evidence>
<dbReference type="Pfam" id="PF02138">
    <property type="entry name" value="Beach"/>
    <property type="match status" value="2"/>
</dbReference>
<accession>A0ABR2IN00</accession>
<feature type="compositionally biased region" description="Low complexity" evidence="1">
    <location>
        <begin position="2258"/>
        <end position="2278"/>
    </location>
</feature>
<dbReference type="EMBL" id="JAPFFF010000016">
    <property type="protein sequence ID" value="KAK8864874.1"/>
    <property type="molecule type" value="Genomic_DNA"/>
</dbReference>
<feature type="region of interest" description="Disordered" evidence="1">
    <location>
        <begin position="1540"/>
        <end position="1566"/>
    </location>
</feature>
<comment type="caution">
    <text evidence="3">The sequence shown here is derived from an EMBL/GenBank/DDBJ whole genome shotgun (WGS) entry which is preliminary data.</text>
</comment>
<organism evidence="3 4">
    <name type="scientific">Tritrichomonas musculus</name>
    <dbReference type="NCBI Taxonomy" id="1915356"/>
    <lineage>
        <taxon>Eukaryota</taxon>
        <taxon>Metamonada</taxon>
        <taxon>Parabasalia</taxon>
        <taxon>Tritrichomonadida</taxon>
        <taxon>Tritrichomonadidae</taxon>
        <taxon>Tritrichomonas</taxon>
    </lineage>
</organism>
<feature type="compositionally biased region" description="Low complexity" evidence="1">
    <location>
        <begin position="1880"/>
        <end position="1936"/>
    </location>
</feature>
<evidence type="ECO:0000313" key="3">
    <source>
        <dbReference type="EMBL" id="KAK8864874.1"/>
    </source>
</evidence>
<feature type="compositionally biased region" description="Low complexity" evidence="1">
    <location>
        <begin position="1540"/>
        <end position="1555"/>
    </location>
</feature>
<feature type="compositionally biased region" description="Low complexity" evidence="1">
    <location>
        <begin position="1848"/>
        <end position="1867"/>
    </location>
</feature>
<feature type="region of interest" description="Disordered" evidence="1">
    <location>
        <begin position="1848"/>
        <end position="1952"/>
    </location>
</feature>
<dbReference type="SMART" id="SM01026">
    <property type="entry name" value="Beach"/>
    <property type="match status" value="1"/>
</dbReference>
<dbReference type="SUPFAM" id="SSF49899">
    <property type="entry name" value="Concanavalin A-like lectins/glucanases"/>
    <property type="match status" value="1"/>
</dbReference>
<feature type="region of interest" description="Disordered" evidence="1">
    <location>
        <begin position="2258"/>
        <end position="2280"/>
    </location>
</feature>
<dbReference type="InterPro" id="IPR036372">
    <property type="entry name" value="BEACH_dom_sf"/>
</dbReference>
<dbReference type="InterPro" id="IPR000409">
    <property type="entry name" value="BEACH_dom"/>
</dbReference>
<name>A0ABR2IN00_9EUKA</name>
<reference evidence="3 4" key="1">
    <citation type="submission" date="2024-04" db="EMBL/GenBank/DDBJ databases">
        <title>Tritrichomonas musculus Genome.</title>
        <authorList>
            <person name="Alves-Ferreira E."/>
            <person name="Grigg M."/>
            <person name="Lorenzi H."/>
            <person name="Galac M."/>
        </authorList>
    </citation>
    <scope>NUCLEOTIDE SEQUENCE [LARGE SCALE GENOMIC DNA]</scope>
    <source>
        <strain evidence="3 4">EAF2021</strain>
    </source>
</reference>
<feature type="region of interest" description="Disordered" evidence="1">
    <location>
        <begin position="2193"/>
        <end position="2245"/>
    </location>
</feature>
<gene>
    <name evidence="3" type="ORF">M9Y10_010401</name>
</gene>
<feature type="domain" description="BEACH" evidence="2">
    <location>
        <begin position="2139"/>
        <end position="2541"/>
    </location>
</feature>
<feature type="compositionally biased region" description="Basic and acidic residues" evidence="1">
    <location>
        <begin position="1556"/>
        <end position="1566"/>
    </location>
</feature>
<feature type="compositionally biased region" description="Polar residues" evidence="1">
    <location>
        <begin position="2308"/>
        <end position="2324"/>
    </location>
</feature>
<dbReference type="PROSITE" id="PS50197">
    <property type="entry name" value="BEACH"/>
    <property type="match status" value="1"/>
</dbReference>
<dbReference type="InterPro" id="IPR013320">
    <property type="entry name" value="ConA-like_dom_sf"/>
</dbReference>